<dbReference type="Proteomes" id="UP000001937">
    <property type="component" value="Chromosome"/>
</dbReference>
<keyword evidence="1" id="KW-0472">Membrane</keyword>
<dbReference type="KEGG" id="fra:Francci3_0335"/>
<sequence length="88" mass="9745">MGGGLAASVLLLVGFAMIGAFNVFAFGALAGLWALGIAWIMVLGPRAIDRRVVRARLREALRGVRRRRRWPGALFPWARDCVTRRWPG</sequence>
<organism evidence="2 3">
    <name type="scientific">Frankia casuarinae (strain DSM 45818 / CECT 9043 / HFP020203 / CcI3)</name>
    <dbReference type="NCBI Taxonomy" id="106370"/>
    <lineage>
        <taxon>Bacteria</taxon>
        <taxon>Bacillati</taxon>
        <taxon>Actinomycetota</taxon>
        <taxon>Actinomycetes</taxon>
        <taxon>Frankiales</taxon>
        <taxon>Frankiaceae</taxon>
        <taxon>Frankia</taxon>
    </lineage>
</organism>
<dbReference type="RefSeq" id="WP_011434800.1">
    <property type="nucleotide sequence ID" value="NC_007777.1"/>
</dbReference>
<name>Q2JG70_FRACC</name>
<protein>
    <submittedName>
        <fullName evidence="2">Uncharacterized protein</fullName>
    </submittedName>
</protein>
<dbReference type="STRING" id="106370.Francci3_0335"/>
<dbReference type="HOGENOM" id="CLU_2464563_0_0_11"/>
<dbReference type="AlphaFoldDB" id="Q2JG70"/>
<keyword evidence="3" id="KW-1185">Reference proteome</keyword>
<evidence type="ECO:0000313" key="3">
    <source>
        <dbReference type="Proteomes" id="UP000001937"/>
    </source>
</evidence>
<accession>A0A1X1Q2E3</accession>
<evidence type="ECO:0000256" key="1">
    <source>
        <dbReference type="SAM" id="Phobius"/>
    </source>
</evidence>
<dbReference type="EMBL" id="CP000249">
    <property type="protein sequence ID" value="ABD09722.1"/>
    <property type="molecule type" value="Genomic_DNA"/>
</dbReference>
<reference evidence="2 3" key="1">
    <citation type="journal article" date="2007" name="Genome Res.">
        <title>Genome characteristics of facultatively symbiotic Frankia sp. strains reflect host range and host plant biogeography.</title>
        <authorList>
            <person name="Normand P."/>
            <person name="Lapierre P."/>
            <person name="Tisa L.S."/>
            <person name="Gogarten J.P."/>
            <person name="Alloisio N."/>
            <person name="Bagnarol E."/>
            <person name="Bassi C.A."/>
            <person name="Berry A.M."/>
            <person name="Bickhart D.M."/>
            <person name="Choisne N."/>
            <person name="Couloux A."/>
            <person name="Cournoyer B."/>
            <person name="Cruveiller S."/>
            <person name="Daubin V."/>
            <person name="Demange N."/>
            <person name="Francino M.P."/>
            <person name="Goltsman E."/>
            <person name="Huang Y."/>
            <person name="Kopp O.R."/>
            <person name="Labarre L."/>
            <person name="Lapidus A."/>
            <person name="Lavire C."/>
            <person name="Marechal J."/>
            <person name="Martinez M."/>
            <person name="Mastronunzio J.E."/>
            <person name="Mullin B.C."/>
            <person name="Niemann J."/>
            <person name="Pujic P."/>
            <person name="Rawnsley T."/>
            <person name="Rouy Z."/>
            <person name="Schenowitz C."/>
            <person name="Sellstedt A."/>
            <person name="Tavares F."/>
            <person name="Tomkins J.P."/>
            <person name="Vallenet D."/>
            <person name="Valverde C."/>
            <person name="Wall L.G."/>
            <person name="Wang Y."/>
            <person name="Medigue C."/>
            <person name="Benson D.R."/>
        </authorList>
    </citation>
    <scope>NUCLEOTIDE SEQUENCE [LARGE SCALE GENOMIC DNA]</scope>
    <source>
        <strain evidence="3">DSM 45818 / CECT 9043 / CcI3</strain>
    </source>
</reference>
<accession>Q2JG70</accession>
<keyword evidence="1" id="KW-0812">Transmembrane</keyword>
<feature type="transmembrane region" description="Helical" evidence="1">
    <location>
        <begin position="30"/>
        <end position="48"/>
    </location>
</feature>
<proteinExistence type="predicted"/>
<keyword evidence="1" id="KW-1133">Transmembrane helix</keyword>
<evidence type="ECO:0000313" key="2">
    <source>
        <dbReference type="EMBL" id="ABD09722.1"/>
    </source>
</evidence>
<gene>
    <name evidence="2" type="ordered locus">Francci3_0335</name>
</gene>